<comment type="pathway">
    <text evidence="1">Amino-acid biosynthesis; L-asparagine biosynthesis; L-asparagine from L-aspartate (L-Gln route): step 1/1.</text>
</comment>
<protein>
    <recommendedName>
        <fullName evidence="2">asparagine synthase (glutamine-hydrolyzing)</fullName>
        <ecNumber evidence="2">6.3.5.4</ecNumber>
    </recommendedName>
</protein>
<reference evidence="6 7" key="2">
    <citation type="submission" date="2018-06" db="EMBL/GenBank/DDBJ databases">
        <authorList>
            <person name="Zhirakovskaya E."/>
        </authorList>
    </citation>
    <scope>NUCLEOTIDE SEQUENCE [LARGE SCALE GENOMIC DNA]</scope>
    <source>
        <strain evidence="6 7">FBKL4.011</strain>
    </source>
</reference>
<dbReference type="InterPro" id="IPR051786">
    <property type="entry name" value="ASN_synthetase/amidase"/>
</dbReference>
<comment type="catalytic activity">
    <reaction evidence="4">
        <text>L-aspartate + L-glutamine + ATP + H2O = L-asparagine + L-glutamate + AMP + diphosphate + H(+)</text>
        <dbReference type="Rhea" id="RHEA:12228"/>
        <dbReference type="ChEBI" id="CHEBI:15377"/>
        <dbReference type="ChEBI" id="CHEBI:15378"/>
        <dbReference type="ChEBI" id="CHEBI:29985"/>
        <dbReference type="ChEBI" id="CHEBI:29991"/>
        <dbReference type="ChEBI" id="CHEBI:30616"/>
        <dbReference type="ChEBI" id="CHEBI:33019"/>
        <dbReference type="ChEBI" id="CHEBI:58048"/>
        <dbReference type="ChEBI" id="CHEBI:58359"/>
        <dbReference type="ChEBI" id="CHEBI:456215"/>
        <dbReference type="EC" id="6.3.5.4"/>
    </reaction>
</comment>
<evidence type="ECO:0000256" key="2">
    <source>
        <dbReference type="ARBA" id="ARBA00012737"/>
    </source>
</evidence>
<feature type="domain" description="Asparagine synthetase" evidence="5">
    <location>
        <begin position="188"/>
        <end position="528"/>
    </location>
</feature>
<dbReference type="Gene3D" id="3.40.50.620">
    <property type="entry name" value="HUPs"/>
    <property type="match status" value="1"/>
</dbReference>
<dbReference type="EC" id="6.3.5.4" evidence="2"/>
<dbReference type="PANTHER" id="PTHR43284">
    <property type="entry name" value="ASPARAGINE SYNTHETASE (GLUTAMINE-HYDROLYZING)"/>
    <property type="match status" value="1"/>
</dbReference>
<dbReference type="InterPro" id="IPR001962">
    <property type="entry name" value="Asn_synthase"/>
</dbReference>
<dbReference type="Proteomes" id="UP000251213">
    <property type="component" value="Unassembled WGS sequence"/>
</dbReference>
<evidence type="ECO:0000256" key="1">
    <source>
        <dbReference type="ARBA" id="ARBA00005187"/>
    </source>
</evidence>
<evidence type="ECO:0000256" key="3">
    <source>
        <dbReference type="ARBA" id="ARBA00022888"/>
    </source>
</evidence>
<name>A0A364K528_9BACL</name>
<dbReference type="Pfam" id="PF00733">
    <property type="entry name" value="Asn_synthase"/>
    <property type="match status" value="1"/>
</dbReference>
<evidence type="ECO:0000259" key="5">
    <source>
        <dbReference type="Pfam" id="PF00733"/>
    </source>
</evidence>
<comment type="caution">
    <text evidence="6">The sequence shown here is derived from an EMBL/GenBank/DDBJ whole genome shotgun (WGS) entry which is preliminary data.</text>
</comment>
<keyword evidence="7" id="KW-1185">Reference proteome</keyword>
<dbReference type="OrthoDB" id="2987104at2"/>
<dbReference type="SUPFAM" id="SSF52402">
    <property type="entry name" value="Adenine nucleotide alpha hydrolases-like"/>
    <property type="match status" value="1"/>
</dbReference>
<gene>
    <name evidence="6" type="ORF">DL897_09090</name>
</gene>
<proteinExistence type="predicted"/>
<dbReference type="InterPro" id="IPR014729">
    <property type="entry name" value="Rossmann-like_a/b/a_fold"/>
</dbReference>
<dbReference type="GO" id="GO:0006529">
    <property type="term" value="P:asparagine biosynthetic process"/>
    <property type="evidence" value="ECO:0007669"/>
    <property type="project" value="UniProtKB-KW"/>
</dbReference>
<dbReference type="AlphaFoldDB" id="A0A364K528"/>
<organism evidence="6 7">
    <name type="scientific">Thermoflavimicrobium daqui</name>
    <dbReference type="NCBI Taxonomy" id="2137476"/>
    <lineage>
        <taxon>Bacteria</taxon>
        <taxon>Bacillati</taxon>
        <taxon>Bacillota</taxon>
        <taxon>Bacilli</taxon>
        <taxon>Bacillales</taxon>
        <taxon>Thermoactinomycetaceae</taxon>
        <taxon>Thermoflavimicrobium</taxon>
    </lineage>
</organism>
<evidence type="ECO:0000313" key="7">
    <source>
        <dbReference type="Proteomes" id="UP000251213"/>
    </source>
</evidence>
<accession>A0A364K528</accession>
<evidence type="ECO:0000256" key="4">
    <source>
        <dbReference type="ARBA" id="ARBA00048741"/>
    </source>
</evidence>
<reference evidence="6 7" key="1">
    <citation type="submission" date="2018-06" db="EMBL/GenBank/DDBJ databases">
        <title>Thermoflavimicrobium daqus sp. nov., a thermophilic microbe isolated from Moutai-flavour Daqu.</title>
        <authorList>
            <person name="Wang X."/>
            <person name="Zhou H."/>
        </authorList>
    </citation>
    <scope>NUCLEOTIDE SEQUENCE [LARGE SCALE GENOMIC DNA]</scope>
    <source>
        <strain evidence="6 7">FBKL4.011</strain>
    </source>
</reference>
<keyword evidence="3" id="KW-0028">Amino-acid biosynthesis</keyword>
<dbReference type="GO" id="GO:0004066">
    <property type="term" value="F:asparagine synthase (glutamine-hydrolyzing) activity"/>
    <property type="evidence" value="ECO:0007669"/>
    <property type="project" value="UniProtKB-EC"/>
</dbReference>
<dbReference type="EMBL" id="QJKK01000004">
    <property type="protein sequence ID" value="RAL24463.1"/>
    <property type="molecule type" value="Genomic_DNA"/>
</dbReference>
<evidence type="ECO:0000313" key="6">
    <source>
        <dbReference type="EMBL" id="RAL24463.1"/>
    </source>
</evidence>
<dbReference type="PANTHER" id="PTHR43284:SF1">
    <property type="entry name" value="ASPARAGINE SYNTHETASE"/>
    <property type="match status" value="1"/>
</dbReference>
<sequence length="540" mass="62692">MRKVNHLSDFFGMKNKSSFLKWKGEIWSATSQNQEVLHILRNDQDDSAIKQCLLLIKSNPHILKDIEGAFVLALFDSESQMGILYKSFLCKYSVYIRKNELSLDFSTKVEDLIPKGVYLIDCIDPEVILSICLGERINSNQSYFNEIQRVSNGCILFYDKGEVSLRQIDCLKENQHKYRSLNCYIDTAREIMKKTVKQRIKDEDKITVVLSGGMDSSSILSFLNSMNVPVQAVHWKFNGVADESFFSRKVASYENVSYTEIDTEEMICSSSYIPEWNYELPYNHGYFPMFEQTLQVLQQSGSNKLATGYLGDDIFGSYSSDISIRSLFAQLPFKQSLRYIYEALGTPHISDLQQRYPRLHWYNKYLTQNAIERIDAKHYSQFSLKDHFMSYSNLEIDSLLENYYVQNGVHSFHLFHSKELMEWSLSLPMAYKLFPSGGQWIDKIVLRTMFLNILPKECIRRNYKPVMTNFHEKYVIHNKNQILSILSEESHLHHRGIIDANKILKMDNESMAIAASGLITCCMTEVWLQGLSNRKGKDYV</sequence>
<keyword evidence="3" id="KW-0061">Asparagine biosynthesis</keyword>